<dbReference type="Pfam" id="PF06180">
    <property type="entry name" value="CbiK"/>
    <property type="match status" value="1"/>
</dbReference>
<evidence type="ECO:0000313" key="3">
    <source>
        <dbReference type="Proteomes" id="UP001210678"/>
    </source>
</evidence>
<organism evidence="2 3">
    <name type="scientific">Vibrio algarum</name>
    <dbReference type="NCBI Taxonomy" id="3020714"/>
    <lineage>
        <taxon>Bacteria</taxon>
        <taxon>Pseudomonadati</taxon>
        <taxon>Pseudomonadota</taxon>
        <taxon>Gammaproteobacteria</taxon>
        <taxon>Vibrionales</taxon>
        <taxon>Vibrionaceae</taxon>
        <taxon>Vibrio</taxon>
    </lineage>
</organism>
<reference evidence="2 3" key="1">
    <citation type="submission" date="2023-01" db="EMBL/GenBank/DDBJ databases">
        <title>Vibrio sp. KJ40-1 sp.nov, isolated from marine algae.</title>
        <authorList>
            <person name="Butt M."/>
            <person name="Kim J.M.J."/>
            <person name="Jeon C.O.C."/>
        </authorList>
    </citation>
    <scope>NUCLEOTIDE SEQUENCE [LARGE SCALE GENOMIC DNA]</scope>
    <source>
        <strain evidence="2 3">KJ40-1</strain>
    </source>
</reference>
<dbReference type="RefSeq" id="WP_272138583.1">
    <property type="nucleotide sequence ID" value="NZ_JAQLOI010000003.1"/>
</dbReference>
<dbReference type="CDD" id="cd03413">
    <property type="entry name" value="CbiK_C"/>
    <property type="match status" value="1"/>
</dbReference>
<keyword evidence="1" id="KW-0732">Signal</keyword>
<name>A0ABT4YUV8_9VIBR</name>
<dbReference type="Gene3D" id="3.40.50.1400">
    <property type="match status" value="2"/>
</dbReference>
<feature type="chain" id="PRO_5047098121" evidence="1">
    <location>
        <begin position="30"/>
        <end position="333"/>
    </location>
</feature>
<evidence type="ECO:0000256" key="1">
    <source>
        <dbReference type="SAM" id="SignalP"/>
    </source>
</evidence>
<protein>
    <submittedName>
        <fullName evidence="2">Sirohydrochlorin cobaltochelatase</fullName>
    </submittedName>
</protein>
<dbReference type="Proteomes" id="UP001210678">
    <property type="component" value="Unassembled WGS sequence"/>
</dbReference>
<dbReference type="InterPro" id="IPR010388">
    <property type="entry name" value="Anaerobic_Co-chelatase"/>
</dbReference>
<feature type="signal peptide" evidence="1">
    <location>
        <begin position="1"/>
        <end position="29"/>
    </location>
</feature>
<gene>
    <name evidence="2" type="ORF">PGX00_16450</name>
</gene>
<sequence>MVLRFKFKSVPKVVLQLVILVLTSFSLSANEGQDKTEKSAIVLAAFGTTYNSAIGALIDIKTEMENAYPDTPVRFAFTSNFIRKKWHSRQNDQEYRLAHPEVPENFYQVKNVLGTMADFQNEGYKNIVVQTTLLTHGEEFIDLRAYVEALASINTVKEKWKPFNKIALGRPLMGTWGTTFEYRTDLQILADALKADIELAKKNKTALVYMGHGNDHLSTGLYYELGELLNETYPEVKSYVGLVEGHPSFDTILKKMKADGVTQVTVKPLMVVAGDHATNDMASDEEDSWKVMLTNAGIKATPILEGLGSSDAIQKIFLRHLADAAEEAGIELN</sequence>
<comment type="caution">
    <text evidence="2">The sequence shown here is derived from an EMBL/GenBank/DDBJ whole genome shotgun (WGS) entry which is preliminary data.</text>
</comment>
<evidence type="ECO:0000313" key="2">
    <source>
        <dbReference type="EMBL" id="MDB1125145.1"/>
    </source>
</evidence>
<dbReference type="EMBL" id="JAQLOI010000003">
    <property type="protein sequence ID" value="MDB1125145.1"/>
    <property type="molecule type" value="Genomic_DNA"/>
</dbReference>
<accession>A0ABT4YUV8</accession>
<dbReference type="SUPFAM" id="SSF53800">
    <property type="entry name" value="Chelatase"/>
    <property type="match status" value="1"/>
</dbReference>
<keyword evidence="3" id="KW-1185">Reference proteome</keyword>
<proteinExistence type="predicted"/>